<feature type="transmembrane region" description="Helical" evidence="5">
    <location>
        <begin position="224"/>
        <end position="241"/>
    </location>
</feature>
<dbReference type="Pfam" id="PF01925">
    <property type="entry name" value="TauE"/>
    <property type="match status" value="1"/>
</dbReference>
<organism evidence="6 7">
    <name type="scientific">Balnearium lithotrophicum</name>
    <dbReference type="NCBI Taxonomy" id="223788"/>
    <lineage>
        <taxon>Bacteria</taxon>
        <taxon>Pseudomonadati</taxon>
        <taxon>Aquificota</taxon>
        <taxon>Aquificia</taxon>
        <taxon>Desulfurobacteriales</taxon>
        <taxon>Desulfurobacteriaceae</taxon>
        <taxon>Balnearium</taxon>
    </lineage>
</organism>
<protein>
    <recommendedName>
        <fullName evidence="5">Probable membrane transporter protein</fullName>
    </recommendedName>
</protein>
<feature type="transmembrane region" description="Helical" evidence="5">
    <location>
        <begin position="196"/>
        <end position="218"/>
    </location>
</feature>
<dbReference type="InterPro" id="IPR002781">
    <property type="entry name" value="TM_pro_TauE-like"/>
</dbReference>
<dbReference type="Proteomes" id="UP000317315">
    <property type="component" value="Unassembled WGS sequence"/>
</dbReference>
<evidence type="ECO:0000256" key="3">
    <source>
        <dbReference type="ARBA" id="ARBA00022989"/>
    </source>
</evidence>
<name>A0A521D923_9BACT</name>
<accession>A0A521D923</accession>
<evidence type="ECO:0000256" key="1">
    <source>
        <dbReference type="ARBA" id="ARBA00004141"/>
    </source>
</evidence>
<feature type="transmembrane region" description="Helical" evidence="5">
    <location>
        <begin position="72"/>
        <end position="92"/>
    </location>
</feature>
<sequence>MVSGPVIGAVSFVASFIFALGGVGAAVVIIPILVFLGVPFSVARPAGLFANFCSMTSATIHNLKEGLLDFRLGIPIVVSSVIASPIGAYTSHLLPERIVGIAFTLFLFFAGAMVYIPKKEVFEEKSSLVYPTFVGALAGFLSGLLGVGGGGVISPMLIIAGYHPKKVASVTPFTVLFSSFTGFLAYWKLGSVDWKIVLWAAIPAVIAGYLGAFITHRYLKPSHVKKLLGIIFFLLGIKFLLKFI</sequence>
<dbReference type="AlphaFoldDB" id="A0A521D923"/>
<comment type="similarity">
    <text evidence="5">Belongs to the 4-toluene sulfonate uptake permease (TSUP) (TC 2.A.102) family.</text>
</comment>
<keyword evidence="4 5" id="KW-0472">Membrane</keyword>
<keyword evidence="5" id="KW-1003">Cell membrane</keyword>
<feature type="transmembrane region" description="Helical" evidence="5">
    <location>
        <begin position="98"/>
        <end position="116"/>
    </location>
</feature>
<feature type="transmembrane region" description="Helical" evidence="5">
    <location>
        <begin position="12"/>
        <end position="36"/>
    </location>
</feature>
<dbReference type="InterPro" id="IPR051598">
    <property type="entry name" value="TSUP/Inactive_protease-like"/>
</dbReference>
<dbReference type="PANTHER" id="PTHR43701:SF2">
    <property type="entry name" value="MEMBRANE TRANSPORTER PROTEIN YJNA-RELATED"/>
    <property type="match status" value="1"/>
</dbReference>
<reference evidence="6 7" key="1">
    <citation type="submission" date="2017-05" db="EMBL/GenBank/DDBJ databases">
        <authorList>
            <person name="Varghese N."/>
            <person name="Submissions S."/>
        </authorList>
    </citation>
    <scope>NUCLEOTIDE SEQUENCE [LARGE SCALE GENOMIC DNA]</scope>
    <source>
        <strain evidence="6 7">DSM 16304</strain>
    </source>
</reference>
<dbReference type="GO" id="GO:0005886">
    <property type="term" value="C:plasma membrane"/>
    <property type="evidence" value="ECO:0007669"/>
    <property type="project" value="UniProtKB-SubCell"/>
</dbReference>
<evidence type="ECO:0000256" key="5">
    <source>
        <dbReference type="RuleBase" id="RU363041"/>
    </source>
</evidence>
<keyword evidence="7" id="KW-1185">Reference proteome</keyword>
<feature type="transmembrane region" description="Helical" evidence="5">
    <location>
        <begin position="128"/>
        <end position="161"/>
    </location>
</feature>
<proteinExistence type="inferred from homology"/>
<feature type="transmembrane region" description="Helical" evidence="5">
    <location>
        <begin position="167"/>
        <end position="187"/>
    </location>
</feature>
<keyword evidence="2 5" id="KW-0812">Transmembrane</keyword>
<evidence type="ECO:0000256" key="2">
    <source>
        <dbReference type="ARBA" id="ARBA00022692"/>
    </source>
</evidence>
<gene>
    <name evidence="6" type="ORF">SAMN06269117_11835</name>
</gene>
<comment type="subcellular location">
    <subcellularLocation>
        <location evidence="5">Cell membrane</location>
        <topology evidence="5">Multi-pass membrane protein</topology>
    </subcellularLocation>
    <subcellularLocation>
        <location evidence="1">Membrane</location>
        <topology evidence="1">Multi-pass membrane protein</topology>
    </subcellularLocation>
</comment>
<evidence type="ECO:0000313" key="7">
    <source>
        <dbReference type="Proteomes" id="UP000317315"/>
    </source>
</evidence>
<evidence type="ECO:0000313" key="6">
    <source>
        <dbReference type="EMBL" id="SMO68216.1"/>
    </source>
</evidence>
<dbReference type="PANTHER" id="PTHR43701">
    <property type="entry name" value="MEMBRANE TRANSPORTER PROTEIN MJ0441-RELATED"/>
    <property type="match status" value="1"/>
</dbReference>
<evidence type="ECO:0000256" key="4">
    <source>
        <dbReference type="ARBA" id="ARBA00023136"/>
    </source>
</evidence>
<keyword evidence="3 5" id="KW-1133">Transmembrane helix</keyword>
<dbReference type="RefSeq" id="WP_142935892.1">
    <property type="nucleotide sequence ID" value="NZ_FXTM01000018.1"/>
</dbReference>
<dbReference type="OrthoDB" id="9805863at2"/>
<dbReference type="EMBL" id="FXTM01000018">
    <property type="protein sequence ID" value="SMO68216.1"/>
    <property type="molecule type" value="Genomic_DNA"/>
</dbReference>